<evidence type="ECO:0000256" key="4">
    <source>
        <dbReference type="ARBA" id="ARBA00022801"/>
    </source>
</evidence>
<evidence type="ECO:0000256" key="10">
    <source>
        <dbReference type="SAM" id="Phobius"/>
    </source>
</evidence>
<feature type="region of interest" description="Disordered" evidence="9">
    <location>
        <begin position="279"/>
        <end position="315"/>
    </location>
</feature>
<feature type="binding site" evidence="8">
    <location>
        <position position="186"/>
    </location>
    <ligand>
        <name>Zn(2+)</name>
        <dbReference type="ChEBI" id="CHEBI:29105"/>
        <label>1</label>
    </ligand>
</feature>
<feature type="region of interest" description="Disordered" evidence="9">
    <location>
        <begin position="345"/>
        <end position="410"/>
    </location>
</feature>
<feature type="binding site" evidence="8">
    <location>
        <position position="245"/>
    </location>
    <ligand>
        <name>Zn(2+)</name>
        <dbReference type="ChEBI" id="CHEBI:29105"/>
        <label>2</label>
        <note>catalytic</note>
    </ligand>
</feature>
<dbReference type="GO" id="GO:0006508">
    <property type="term" value="P:proteolysis"/>
    <property type="evidence" value="ECO:0007669"/>
    <property type="project" value="UniProtKB-KW"/>
</dbReference>
<feature type="binding site" evidence="8">
    <location>
        <position position="178"/>
    </location>
    <ligand>
        <name>Ca(2+)</name>
        <dbReference type="ChEBI" id="CHEBI:29108"/>
        <label>3</label>
    </ligand>
</feature>
<feature type="binding site" evidence="8">
    <location>
        <position position="201"/>
    </location>
    <ligand>
        <name>Ca(2+)</name>
        <dbReference type="ChEBI" id="CHEBI:29108"/>
        <label>1</label>
    </ligand>
</feature>
<feature type="compositionally biased region" description="Basic and acidic residues" evidence="9">
    <location>
        <begin position="391"/>
        <end position="401"/>
    </location>
</feature>
<feature type="binding site" evidence="8">
    <location>
        <position position="237"/>
    </location>
    <ligand>
        <name>Zn(2+)</name>
        <dbReference type="ChEBI" id="CHEBI:29105"/>
        <label>2</label>
        <note>catalytic</note>
    </ligand>
</feature>
<comment type="cofactor">
    <cofactor evidence="8">
        <name>Zn(2+)</name>
        <dbReference type="ChEBI" id="CHEBI:29105"/>
    </cofactor>
    <text evidence="8">Binds 2 Zn(2+) ions per subunit.</text>
</comment>
<dbReference type="InterPro" id="IPR036365">
    <property type="entry name" value="PGBD-like_sf"/>
</dbReference>
<feature type="binding site" description="in inhibited form" evidence="8">
    <location>
        <position position="93"/>
    </location>
    <ligand>
        <name>Zn(2+)</name>
        <dbReference type="ChEBI" id="CHEBI:29105"/>
        <label>2</label>
        <note>catalytic</note>
    </ligand>
</feature>
<organism evidence="12 13">
    <name type="scientific">Meloidogyne floridensis</name>
    <dbReference type="NCBI Taxonomy" id="298350"/>
    <lineage>
        <taxon>Eukaryota</taxon>
        <taxon>Metazoa</taxon>
        <taxon>Ecdysozoa</taxon>
        <taxon>Nematoda</taxon>
        <taxon>Chromadorea</taxon>
        <taxon>Rhabditida</taxon>
        <taxon>Tylenchina</taxon>
        <taxon>Tylenchomorpha</taxon>
        <taxon>Tylenchoidea</taxon>
        <taxon>Meloidogynidae</taxon>
        <taxon>Meloidogyninae</taxon>
        <taxon>Meloidogyne</taxon>
    </lineage>
</organism>
<evidence type="ECO:0000256" key="9">
    <source>
        <dbReference type="SAM" id="MobiDB-lite"/>
    </source>
</evidence>
<keyword evidence="2" id="KW-0645">Protease</keyword>
<feature type="binding site" evidence="8">
    <location>
        <position position="227"/>
    </location>
    <ligand>
        <name>Zn(2+)</name>
        <dbReference type="ChEBI" id="CHEBI:29105"/>
        <label>2</label>
        <note>catalytic</note>
    </ligand>
</feature>
<keyword evidence="10" id="KW-0812">Transmembrane</keyword>
<dbReference type="InterPro" id="IPR024079">
    <property type="entry name" value="MetalloPept_cat_dom_sf"/>
</dbReference>
<name>A0A915P201_9BILA</name>
<keyword evidence="4" id="KW-0378">Hydrolase</keyword>
<keyword evidence="10" id="KW-1133">Transmembrane helix</keyword>
<dbReference type="InterPro" id="IPR001818">
    <property type="entry name" value="Pept_M10_metallopeptidase"/>
</dbReference>
<evidence type="ECO:0000256" key="2">
    <source>
        <dbReference type="ARBA" id="ARBA00022670"/>
    </source>
</evidence>
<keyword evidence="3 8" id="KW-0479">Metal-binding</keyword>
<accession>A0A915P201</accession>
<protein>
    <submittedName>
        <fullName evidence="13">Peptidase metallopeptidase domain-containing protein</fullName>
    </submittedName>
</protein>
<feature type="binding site" evidence="8">
    <location>
        <position position="128"/>
    </location>
    <ligand>
        <name>Ca(2+)</name>
        <dbReference type="ChEBI" id="CHEBI:29108"/>
        <label>1</label>
    </ligand>
</feature>
<keyword evidence="6" id="KW-0482">Metalloprotease</keyword>
<keyword evidence="10" id="KW-0472">Membrane</keyword>
<dbReference type="InterPro" id="IPR021190">
    <property type="entry name" value="Pept_M10A"/>
</dbReference>
<dbReference type="InterPro" id="IPR033739">
    <property type="entry name" value="M10A_MMP"/>
</dbReference>
<dbReference type="Pfam" id="PF00413">
    <property type="entry name" value="Peptidase_M10"/>
    <property type="match status" value="1"/>
</dbReference>
<keyword evidence="12" id="KW-1185">Reference proteome</keyword>
<dbReference type="GO" id="GO:0004222">
    <property type="term" value="F:metalloendopeptidase activity"/>
    <property type="evidence" value="ECO:0007669"/>
    <property type="project" value="InterPro"/>
</dbReference>
<proteinExistence type="inferred from homology"/>
<evidence type="ECO:0000313" key="12">
    <source>
        <dbReference type="Proteomes" id="UP000887560"/>
    </source>
</evidence>
<keyword evidence="5 8" id="KW-0862">Zinc</keyword>
<dbReference type="SUPFAM" id="SSF55486">
    <property type="entry name" value="Metalloproteases ('zincins'), catalytic domain"/>
    <property type="match status" value="1"/>
</dbReference>
<dbReference type="CDD" id="cd04278">
    <property type="entry name" value="ZnMc_MMP"/>
    <property type="match status" value="1"/>
</dbReference>
<keyword evidence="8" id="KW-0106">Calcium</keyword>
<evidence type="ECO:0000259" key="11">
    <source>
        <dbReference type="SMART" id="SM00235"/>
    </source>
</evidence>
<dbReference type="GO" id="GO:0008270">
    <property type="term" value="F:zinc ion binding"/>
    <property type="evidence" value="ECO:0007669"/>
    <property type="project" value="InterPro"/>
</dbReference>
<dbReference type="WBParaSite" id="scf7180000422081.g8240">
    <property type="protein sequence ID" value="scf7180000422081.g8240"/>
    <property type="gene ID" value="scf7180000422081.g8240"/>
</dbReference>
<evidence type="ECO:0000256" key="5">
    <source>
        <dbReference type="ARBA" id="ARBA00022833"/>
    </source>
</evidence>
<feature type="domain" description="Peptidase metallopeptidase" evidence="11">
    <location>
        <begin position="109"/>
        <end position="277"/>
    </location>
</feature>
<dbReference type="AlphaFoldDB" id="A0A915P201"/>
<feature type="binding site" evidence="8">
    <location>
        <position position="198"/>
    </location>
    <ligand>
        <name>Ca(2+)</name>
        <dbReference type="ChEBI" id="CHEBI:29108"/>
        <label>3</label>
    </ligand>
</feature>
<dbReference type="SUPFAM" id="SSF47090">
    <property type="entry name" value="PGBD-like"/>
    <property type="match status" value="1"/>
</dbReference>
<feature type="binding site" evidence="8">
    <location>
        <position position="161"/>
    </location>
    <ligand>
        <name>Ca(2+)</name>
        <dbReference type="ChEBI" id="CHEBI:29108"/>
        <label>2</label>
    </ligand>
</feature>
<dbReference type="GO" id="GO:0030198">
    <property type="term" value="P:extracellular matrix organization"/>
    <property type="evidence" value="ECO:0007669"/>
    <property type="project" value="TreeGrafter"/>
</dbReference>
<comment type="cofactor">
    <cofactor evidence="8">
        <name>Ca(2+)</name>
        <dbReference type="ChEBI" id="CHEBI:29108"/>
    </cofactor>
    <text evidence="8">Can bind about 5 Ca(2+) ions per subunit.</text>
</comment>
<evidence type="ECO:0000256" key="7">
    <source>
        <dbReference type="PIRSR" id="PIRSR621190-1"/>
    </source>
</evidence>
<feature type="binding site" evidence="8">
    <location>
        <position position="231"/>
    </location>
    <ligand>
        <name>Zn(2+)</name>
        <dbReference type="ChEBI" id="CHEBI:29105"/>
        <label>2</label>
        <note>catalytic</note>
    </ligand>
</feature>
<dbReference type="GO" id="GO:0005615">
    <property type="term" value="C:extracellular space"/>
    <property type="evidence" value="ECO:0007669"/>
    <property type="project" value="TreeGrafter"/>
</dbReference>
<sequence>MERKKYLINLIIILSITTIPFASTDFLDNLFGDNNEEEKPVTNEKAMKYLQDFGYVSPGELNNNRGSGGDLFEWPVTGKFDVKTKKKMAKRRCGMQDVEMITNNRGGTSQFKWDKSLIKYSIHNFSPDLSSSRQRDAIRRAFQTWSAVIPIRFEETSGTADINIIFASGSHGDPWPFDGRGGVLAHATMPKDGKLHFDESEKWALGPEDANKIGTSRYTDLYPVTVHEIGHTLGLPHSKVEDAIMAPFYQETVENGVYIMPRLKSDDIRAIQAIYGSGGEETNFGSRNRGRNGGRNSDNWDWPFSPRESSSNKGREDRFLDKIFSKCILQIKNCLMGKLKDEITSTSGSPVKGHQYQSTSQAESLRKTKKRKHEGASTNNNDLIPSTSQIKEPKVADYSHSEEDEVDLEKLHERDGSITSNTPTVNIMPKDMYCFCKYILDLDEQKTLHLTGRKANVKFNTLLRDVPNVDPSYDLAQLQTCFVQFYRWATLMSEVPMTEAIKKVMDFVQTDHILQRYPEFPKLQSLWSIFINKSDPAQLFAKNDNLRETFKDKTNKNVVEAEEEFKQRKHDVIVACKDFLEKYKNSLFEQQITSIQKKVLKLEREVALDNQVKGRTEKKQKKPRPTAFDLFKKTKKGKYLNLPEEERDRKLLRQFDKLDPGQRNIYETIAKDY</sequence>
<dbReference type="GO" id="GO:0030574">
    <property type="term" value="P:collagen catabolic process"/>
    <property type="evidence" value="ECO:0007669"/>
    <property type="project" value="TreeGrafter"/>
</dbReference>
<feature type="compositionally biased region" description="Polar residues" evidence="9">
    <location>
        <begin position="376"/>
        <end position="390"/>
    </location>
</feature>
<evidence type="ECO:0000256" key="8">
    <source>
        <dbReference type="PIRSR" id="PIRSR621190-2"/>
    </source>
</evidence>
<dbReference type="Proteomes" id="UP000887560">
    <property type="component" value="Unplaced"/>
</dbReference>
<dbReference type="GO" id="GO:0031012">
    <property type="term" value="C:extracellular matrix"/>
    <property type="evidence" value="ECO:0007669"/>
    <property type="project" value="InterPro"/>
</dbReference>
<feature type="binding site" evidence="8">
    <location>
        <position position="173"/>
    </location>
    <ligand>
        <name>Zn(2+)</name>
        <dbReference type="ChEBI" id="CHEBI:29105"/>
        <label>1</label>
    </ligand>
</feature>
<evidence type="ECO:0000256" key="3">
    <source>
        <dbReference type="ARBA" id="ARBA00022723"/>
    </source>
</evidence>
<feature type="compositionally biased region" description="Polar residues" evidence="9">
    <location>
        <begin position="345"/>
        <end position="363"/>
    </location>
</feature>
<comment type="similarity">
    <text evidence="1">Belongs to the peptidase M10A family.</text>
</comment>
<feature type="binding site" evidence="8">
    <location>
        <position position="201"/>
    </location>
    <ligand>
        <name>Ca(2+)</name>
        <dbReference type="ChEBI" id="CHEBI:29108"/>
        <label>3</label>
    </ligand>
</feature>
<feature type="transmembrane region" description="Helical" evidence="10">
    <location>
        <begin position="7"/>
        <end position="27"/>
    </location>
</feature>
<feature type="binding site" evidence="8">
    <location>
        <position position="179"/>
    </location>
    <ligand>
        <name>Ca(2+)</name>
        <dbReference type="ChEBI" id="CHEBI:29108"/>
        <label>3</label>
    </ligand>
</feature>
<evidence type="ECO:0000256" key="6">
    <source>
        <dbReference type="ARBA" id="ARBA00023049"/>
    </source>
</evidence>
<dbReference type="InterPro" id="IPR006026">
    <property type="entry name" value="Peptidase_Metallo"/>
</dbReference>
<dbReference type="Gene3D" id="3.40.390.10">
    <property type="entry name" value="Collagenase (Catalytic Domain)"/>
    <property type="match status" value="1"/>
</dbReference>
<feature type="binding site" evidence="8">
    <location>
        <position position="196"/>
    </location>
    <ligand>
        <name>Zn(2+)</name>
        <dbReference type="ChEBI" id="CHEBI:29105"/>
        <label>1</label>
    </ligand>
</feature>
<dbReference type="PANTHER" id="PTHR10201">
    <property type="entry name" value="MATRIX METALLOPROTEINASE"/>
    <property type="match status" value="1"/>
</dbReference>
<reference evidence="13" key="1">
    <citation type="submission" date="2022-11" db="UniProtKB">
        <authorList>
            <consortium name="WormBaseParasite"/>
        </authorList>
    </citation>
    <scope>IDENTIFICATION</scope>
</reference>
<dbReference type="PRINTS" id="PR00138">
    <property type="entry name" value="MATRIXIN"/>
</dbReference>
<feature type="active site" evidence="7">
    <location>
        <position position="228"/>
    </location>
</feature>
<feature type="binding site" evidence="8">
    <location>
        <position position="171"/>
    </location>
    <ligand>
        <name>Zn(2+)</name>
        <dbReference type="ChEBI" id="CHEBI:29105"/>
        <label>1</label>
    </ligand>
</feature>
<evidence type="ECO:0000313" key="13">
    <source>
        <dbReference type="WBParaSite" id="scf7180000422081.g8240"/>
    </source>
</evidence>
<evidence type="ECO:0000256" key="1">
    <source>
        <dbReference type="ARBA" id="ARBA00010370"/>
    </source>
</evidence>
<dbReference type="PANTHER" id="PTHR10201:SF329">
    <property type="entry name" value="MATRIX METALLOPROTEINASE-C"/>
    <property type="match status" value="1"/>
</dbReference>
<dbReference type="SMART" id="SM00235">
    <property type="entry name" value="ZnMc"/>
    <property type="match status" value="1"/>
</dbReference>